<keyword evidence="9" id="KW-0648">Protein biosynthesis</keyword>
<feature type="domain" description="TFIIB-type" evidence="8">
    <location>
        <begin position="33"/>
        <end position="62"/>
    </location>
</feature>
<dbReference type="SUPFAM" id="SSF57783">
    <property type="entry name" value="Zinc beta-ribbon"/>
    <property type="match status" value="1"/>
</dbReference>
<dbReference type="Gene3D" id="1.10.472.10">
    <property type="entry name" value="Cyclin-like"/>
    <property type="match status" value="1"/>
</dbReference>
<dbReference type="KEGG" id="haj:DU500_17310"/>
<keyword evidence="3 7" id="KW-0863">Zinc-finger</keyword>
<dbReference type="InterPro" id="IPR013137">
    <property type="entry name" value="Znf_TFIIB"/>
</dbReference>
<keyword evidence="2" id="KW-0677">Repeat</keyword>
<keyword evidence="9" id="KW-0396">Initiation factor</keyword>
<dbReference type="Proteomes" id="UP000253273">
    <property type="component" value="Plasmid pCBA1113-01"/>
</dbReference>
<name>A0A345E7S7_9EURY</name>
<evidence type="ECO:0000256" key="7">
    <source>
        <dbReference type="PROSITE-ProRule" id="PRU00469"/>
    </source>
</evidence>
<gene>
    <name evidence="9" type="ORF">DU500_17310</name>
</gene>
<dbReference type="InterPro" id="IPR013763">
    <property type="entry name" value="Cyclin-like_dom"/>
</dbReference>
<dbReference type="GO" id="GO:0017025">
    <property type="term" value="F:TBP-class protein binding"/>
    <property type="evidence" value="ECO:0007669"/>
    <property type="project" value="InterPro"/>
</dbReference>
<comment type="similarity">
    <text evidence="1">Belongs to the TFIIB family.</text>
</comment>
<keyword evidence="5" id="KW-0805">Transcription regulation</keyword>
<evidence type="ECO:0000256" key="3">
    <source>
        <dbReference type="ARBA" id="ARBA00022771"/>
    </source>
</evidence>
<dbReference type="GO" id="GO:0097550">
    <property type="term" value="C:transcription preinitiation complex"/>
    <property type="evidence" value="ECO:0007669"/>
    <property type="project" value="TreeGrafter"/>
</dbReference>
<dbReference type="InterPro" id="IPR000812">
    <property type="entry name" value="TFIIB"/>
</dbReference>
<protein>
    <submittedName>
        <fullName evidence="9">Transcription initiation factor IIB family protein</fullName>
    </submittedName>
</protein>
<evidence type="ECO:0000313" key="10">
    <source>
        <dbReference type="Proteomes" id="UP000253273"/>
    </source>
</evidence>
<dbReference type="PRINTS" id="PR00685">
    <property type="entry name" value="TIFACTORIIB"/>
</dbReference>
<dbReference type="PANTHER" id="PTHR11618">
    <property type="entry name" value="TRANSCRIPTION INITIATION FACTOR IIB-RELATED"/>
    <property type="match status" value="1"/>
</dbReference>
<dbReference type="Pfam" id="PF00382">
    <property type="entry name" value="TFIIB"/>
    <property type="match status" value="2"/>
</dbReference>
<dbReference type="InterPro" id="IPR013150">
    <property type="entry name" value="TFIIB_cyclin"/>
</dbReference>
<keyword evidence="10" id="KW-1185">Reference proteome</keyword>
<sequence>MYLDSPSYAAAPTDQCTVSDQRIDVVDESPSNERDCCPECDDVPLVSDDTETYCPDCGLIVEDAGLDHGPEWTPYDEAERRRVGSPITPMRHDWGVSAEIGLFRDGHGRELSAATRARLRRLRRWNRRARFESKADQNLAHGLAEIRRIGGALDLAEGILAEASQLFREAQSEDLIRGRSLESMASAAVYAVCRRRRLPRFLDEVAEAARVDRGKVRLAYGVLNRELSLRIPPAMSADFLPRLASAVDASERVRERAVQLCDSDAVIDLANGRKPAGVAAGCLYFASRELEGFGAVTQEQLATAARISEVSLQHVWQDLQDRELPAWSAESSNSSTVIERGLP</sequence>
<dbReference type="Pfam" id="PF08271">
    <property type="entry name" value="Zn_Ribbon_TF"/>
    <property type="match status" value="1"/>
</dbReference>
<dbReference type="InterPro" id="IPR036915">
    <property type="entry name" value="Cyclin-like_sf"/>
</dbReference>
<evidence type="ECO:0000313" key="9">
    <source>
        <dbReference type="EMBL" id="AXG08249.1"/>
    </source>
</evidence>
<keyword evidence="9" id="KW-0614">Plasmid</keyword>
<dbReference type="EMBL" id="CP031151">
    <property type="protein sequence ID" value="AXG08249.1"/>
    <property type="molecule type" value="Genomic_DNA"/>
</dbReference>
<dbReference type="GeneID" id="37285181"/>
<dbReference type="GO" id="GO:0008270">
    <property type="term" value="F:zinc ion binding"/>
    <property type="evidence" value="ECO:0007669"/>
    <property type="project" value="UniProtKB-KW"/>
</dbReference>
<dbReference type="Gene3D" id="1.10.472.170">
    <property type="match status" value="1"/>
</dbReference>
<evidence type="ECO:0000259" key="8">
    <source>
        <dbReference type="PROSITE" id="PS51134"/>
    </source>
</evidence>
<dbReference type="SUPFAM" id="SSF47954">
    <property type="entry name" value="Cyclin-like"/>
    <property type="match status" value="2"/>
</dbReference>
<dbReference type="PANTHER" id="PTHR11618:SF13">
    <property type="entry name" value="TRANSCRIPTION INITIATION FACTOR IIB"/>
    <property type="match status" value="1"/>
</dbReference>
<geneLocation type="plasmid" evidence="9 10">
    <name>pCBA1113-01</name>
</geneLocation>
<dbReference type="OrthoDB" id="342728at2157"/>
<dbReference type="GO" id="GO:0070897">
    <property type="term" value="P:transcription preinitiation complex assembly"/>
    <property type="evidence" value="ECO:0007669"/>
    <property type="project" value="InterPro"/>
</dbReference>
<keyword evidence="6" id="KW-0804">Transcription</keyword>
<evidence type="ECO:0000256" key="2">
    <source>
        <dbReference type="ARBA" id="ARBA00022737"/>
    </source>
</evidence>
<organism evidence="9 10">
    <name type="scientific">Haloplanus rubicundus</name>
    <dbReference type="NCBI Taxonomy" id="1547898"/>
    <lineage>
        <taxon>Archaea</taxon>
        <taxon>Methanobacteriati</taxon>
        <taxon>Methanobacteriota</taxon>
        <taxon>Stenosarchaea group</taxon>
        <taxon>Halobacteria</taxon>
        <taxon>Halobacteriales</taxon>
        <taxon>Haloferacaceae</taxon>
        <taxon>Haloplanus</taxon>
    </lineage>
</organism>
<dbReference type="PROSITE" id="PS51134">
    <property type="entry name" value="ZF_TFIIB"/>
    <property type="match status" value="1"/>
</dbReference>
<evidence type="ECO:0000256" key="1">
    <source>
        <dbReference type="ARBA" id="ARBA00010857"/>
    </source>
</evidence>
<keyword evidence="3 7" id="KW-0479">Metal-binding</keyword>
<proteinExistence type="inferred from homology"/>
<dbReference type="AlphaFoldDB" id="A0A345E7S7"/>
<reference evidence="9 10" key="1">
    <citation type="submission" date="2018-07" db="EMBL/GenBank/DDBJ databases">
        <title>Genome sequences of Haloplanus sp. CBA1113.</title>
        <authorList>
            <person name="Kim Y.B."/>
            <person name="Roh S.W."/>
        </authorList>
    </citation>
    <scope>NUCLEOTIDE SEQUENCE [LARGE SCALE GENOMIC DNA]</scope>
    <source>
        <strain evidence="9 10">CBA1113</strain>
        <plasmid evidence="9 10">pCBA1113-01</plasmid>
    </source>
</reference>
<dbReference type="RefSeq" id="WP_114587369.1">
    <property type="nucleotide sequence ID" value="NZ_CP031151.1"/>
</dbReference>
<evidence type="ECO:0000256" key="6">
    <source>
        <dbReference type="ARBA" id="ARBA00023163"/>
    </source>
</evidence>
<evidence type="ECO:0000256" key="5">
    <source>
        <dbReference type="ARBA" id="ARBA00023015"/>
    </source>
</evidence>
<dbReference type="SMART" id="SM00385">
    <property type="entry name" value="CYCLIN"/>
    <property type="match status" value="2"/>
</dbReference>
<accession>A0A345E7S7</accession>
<dbReference type="GO" id="GO:0003743">
    <property type="term" value="F:translation initiation factor activity"/>
    <property type="evidence" value="ECO:0007669"/>
    <property type="project" value="UniProtKB-KW"/>
</dbReference>
<evidence type="ECO:0000256" key="4">
    <source>
        <dbReference type="ARBA" id="ARBA00022833"/>
    </source>
</evidence>
<keyword evidence="4" id="KW-0862">Zinc</keyword>